<proteinExistence type="predicted"/>
<dbReference type="EMBL" id="ML735694">
    <property type="protein sequence ID" value="KAE8422548.1"/>
    <property type="molecule type" value="Genomic_DNA"/>
</dbReference>
<dbReference type="Proteomes" id="UP000325395">
    <property type="component" value="Unassembled WGS sequence"/>
</dbReference>
<keyword evidence="2" id="KW-1185">Reference proteome</keyword>
<organism evidence="1 2">
    <name type="scientific">Aspergillus pseudocaelatus</name>
    <dbReference type="NCBI Taxonomy" id="1825620"/>
    <lineage>
        <taxon>Eukaryota</taxon>
        <taxon>Fungi</taxon>
        <taxon>Dikarya</taxon>
        <taxon>Ascomycota</taxon>
        <taxon>Pezizomycotina</taxon>
        <taxon>Eurotiomycetes</taxon>
        <taxon>Eurotiomycetidae</taxon>
        <taxon>Eurotiales</taxon>
        <taxon>Aspergillaceae</taxon>
        <taxon>Aspergillus</taxon>
        <taxon>Aspergillus subgen. Circumdati</taxon>
    </lineage>
</organism>
<gene>
    <name evidence="1" type="ORF">BDV36DRAFT_245394</name>
</gene>
<protein>
    <submittedName>
        <fullName evidence="1">Uncharacterized protein</fullName>
    </submittedName>
</protein>
<accession>A0ABQ6WZM6</accession>
<evidence type="ECO:0000313" key="1">
    <source>
        <dbReference type="EMBL" id="KAE8422548.1"/>
    </source>
</evidence>
<sequence length="65" mass="6950">MEQCISGGDVAAESQTGGELTGGKLIMRDAAGILWRKDPNKYRISIDTCLSDHAKPGGEANKRQC</sequence>
<reference evidence="1 2" key="1">
    <citation type="submission" date="2019-04" db="EMBL/GenBank/DDBJ databases">
        <authorList>
            <consortium name="DOE Joint Genome Institute"/>
            <person name="Mondo S."/>
            <person name="Kjaerbolling I."/>
            <person name="Vesth T."/>
            <person name="Frisvad J.C."/>
            <person name="Nybo J.L."/>
            <person name="Theobald S."/>
            <person name="Kildgaard S."/>
            <person name="Isbrandt T."/>
            <person name="Kuo A."/>
            <person name="Sato A."/>
            <person name="Lyhne E.K."/>
            <person name="Kogle M.E."/>
            <person name="Wiebenga A."/>
            <person name="Kun R.S."/>
            <person name="Lubbers R.J."/>
            <person name="Makela M.R."/>
            <person name="Barry K."/>
            <person name="Chovatia M."/>
            <person name="Clum A."/>
            <person name="Daum C."/>
            <person name="Haridas S."/>
            <person name="He G."/>
            <person name="LaButti K."/>
            <person name="Lipzen A."/>
            <person name="Riley R."/>
            <person name="Salamov A."/>
            <person name="Simmons B.A."/>
            <person name="Magnuson J.K."/>
            <person name="Henrissat B."/>
            <person name="Mortensen U.H."/>
            <person name="Larsen T.O."/>
            <person name="Devries R.P."/>
            <person name="Grigoriev I.V."/>
            <person name="Machida M."/>
            <person name="Baker S.E."/>
            <person name="Andersen M.R."/>
            <person name="Cantor M.N."/>
            <person name="Hua S.X."/>
        </authorList>
    </citation>
    <scope>NUCLEOTIDE SEQUENCE [LARGE SCALE GENOMIC DNA]</scope>
    <source>
        <strain evidence="1 2">CBS 117616</strain>
    </source>
</reference>
<evidence type="ECO:0000313" key="2">
    <source>
        <dbReference type="Proteomes" id="UP000325395"/>
    </source>
</evidence>
<name>A0ABQ6WZM6_9EURO</name>